<feature type="region of interest" description="Disordered" evidence="1">
    <location>
        <begin position="281"/>
        <end position="311"/>
    </location>
</feature>
<protein>
    <recommendedName>
        <fullName evidence="2">Transposase IS701-like DDE domain-containing protein</fullName>
    </recommendedName>
</protein>
<proteinExistence type="predicted"/>
<evidence type="ECO:0000256" key="1">
    <source>
        <dbReference type="SAM" id="MobiDB-lite"/>
    </source>
</evidence>
<feature type="compositionally biased region" description="Pro residues" evidence="1">
    <location>
        <begin position="390"/>
        <end position="406"/>
    </location>
</feature>
<feature type="region of interest" description="Disordered" evidence="1">
    <location>
        <begin position="385"/>
        <end position="416"/>
    </location>
</feature>
<evidence type="ECO:0000259" key="2">
    <source>
        <dbReference type="Pfam" id="PF13546"/>
    </source>
</evidence>
<comment type="caution">
    <text evidence="3">The sequence shown here is derived from an EMBL/GenBank/DDBJ whole genome shotgun (WGS) entry which is preliminary data.</text>
</comment>
<dbReference type="InterPro" id="IPR039365">
    <property type="entry name" value="IS701-like"/>
</dbReference>
<feature type="compositionally biased region" description="Basic and acidic residues" evidence="1">
    <location>
        <begin position="301"/>
        <end position="311"/>
    </location>
</feature>
<dbReference type="Pfam" id="PF13546">
    <property type="entry name" value="DDE_5"/>
    <property type="match status" value="1"/>
</dbReference>
<dbReference type="EMBL" id="JAGINS010000002">
    <property type="protein sequence ID" value="MBP2364109.1"/>
    <property type="molecule type" value="Genomic_DNA"/>
</dbReference>
<dbReference type="PANTHER" id="PTHR33627">
    <property type="entry name" value="TRANSPOSASE"/>
    <property type="match status" value="1"/>
</dbReference>
<evidence type="ECO:0000313" key="4">
    <source>
        <dbReference type="Proteomes" id="UP001519311"/>
    </source>
</evidence>
<name>A0ABS4VJL0_9ACTN</name>
<feature type="domain" description="Transposase IS701-like DDE" evidence="2">
    <location>
        <begin position="24"/>
        <end position="238"/>
    </location>
</feature>
<dbReference type="GeneID" id="97346473"/>
<sequence>MSSSEVRAGVPGDGAHMQPFMDEVFRAFGRSEQRRWAQTYLWALIHVSGRKTPRRIALASPLPSAAARGLHQFVNVSPWDWVPVRRRLARLVAARTTPLAWTVTELIIPKRGEHSAGVHRRVDTATGRTVNCQRALGLFLVSGTQSYPVDWSLVLGGAWESDRERRRRARIPGTERARTAADHVVRFAAEVTAQPQLPRLPWVLDLTRCEDVAGVLAGLARLRADVVCEVSAEQQVLTGQHAAVVSTVSALMEVRHARQTHVLRGQTPDGRVRAVPVHTHAGAVGLPRPGNAGDAGSRPYRAVERPDPDGRQPARYWLTTLAGRRVEENLRLARSHAAALSATATLVQRFGLLDFEGRSFPGWHHHMTMASAAHVYQHLFGAPGGTAVPADPPRAPTAGPPDPPHAPVAALTSALN</sequence>
<dbReference type="PANTHER" id="PTHR33627:SF1">
    <property type="entry name" value="TRANSPOSASE"/>
    <property type="match status" value="1"/>
</dbReference>
<gene>
    <name evidence="3" type="ORF">JOF59_006601</name>
</gene>
<accession>A0ABS4VJL0</accession>
<keyword evidence="4" id="KW-1185">Reference proteome</keyword>
<dbReference type="InterPro" id="IPR038721">
    <property type="entry name" value="IS701-like_DDE_dom"/>
</dbReference>
<dbReference type="RefSeq" id="WP_241191665.1">
    <property type="nucleotide sequence ID" value="NZ_BMWJ01000007.1"/>
</dbReference>
<reference evidence="3 4" key="1">
    <citation type="submission" date="2021-03" db="EMBL/GenBank/DDBJ databases">
        <title>Sequencing the genomes of 1000 actinobacteria strains.</title>
        <authorList>
            <person name="Klenk H.-P."/>
        </authorList>
    </citation>
    <scope>NUCLEOTIDE SEQUENCE [LARGE SCALE GENOMIC DNA]</scope>
    <source>
        <strain evidence="3 4">DSM 40843</strain>
    </source>
</reference>
<dbReference type="Proteomes" id="UP001519311">
    <property type="component" value="Unassembled WGS sequence"/>
</dbReference>
<evidence type="ECO:0000313" key="3">
    <source>
        <dbReference type="EMBL" id="MBP2364109.1"/>
    </source>
</evidence>
<organism evidence="3 4">
    <name type="scientific">Streptomyces clavifer</name>
    <dbReference type="NCBI Taxonomy" id="68188"/>
    <lineage>
        <taxon>Bacteria</taxon>
        <taxon>Bacillati</taxon>
        <taxon>Actinomycetota</taxon>
        <taxon>Actinomycetes</taxon>
        <taxon>Kitasatosporales</taxon>
        <taxon>Streptomycetaceae</taxon>
        <taxon>Streptomyces</taxon>
    </lineage>
</organism>